<dbReference type="Proteomes" id="UP000182658">
    <property type="component" value="Unassembled WGS sequence"/>
</dbReference>
<dbReference type="InParanoid" id="A0A1J7IP27"/>
<proteinExistence type="predicted"/>
<keyword evidence="2" id="KW-1185">Reference proteome</keyword>
<name>A0A1J7IP27_9PEZI</name>
<dbReference type="EMBL" id="KV875097">
    <property type="protein sequence ID" value="OIW29375.1"/>
    <property type="molecule type" value="Genomic_DNA"/>
</dbReference>
<gene>
    <name evidence="1" type="ORF">CONLIGDRAFT_322333</name>
</gene>
<accession>A0A1J7IP27</accession>
<reference evidence="1 2" key="1">
    <citation type="submission" date="2016-10" db="EMBL/GenBank/DDBJ databases">
        <title>Draft genome sequence of Coniochaeta ligniaria NRRL30616, a lignocellulolytic fungus for bioabatement of inhibitors in plant biomass hydrolysates.</title>
        <authorList>
            <consortium name="DOE Joint Genome Institute"/>
            <person name="Jimenez D.J."/>
            <person name="Hector R.E."/>
            <person name="Riley R."/>
            <person name="Sun H."/>
            <person name="Grigoriev I.V."/>
            <person name="Van Elsas J.D."/>
            <person name="Nichols N.N."/>
        </authorList>
    </citation>
    <scope>NUCLEOTIDE SEQUENCE [LARGE SCALE GENOMIC DNA]</scope>
    <source>
        <strain evidence="1 2">NRRL 30616</strain>
    </source>
</reference>
<evidence type="ECO:0000313" key="2">
    <source>
        <dbReference type="Proteomes" id="UP000182658"/>
    </source>
</evidence>
<evidence type="ECO:0000313" key="1">
    <source>
        <dbReference type="EMBL" id="OIW29375.1"/>
    </source>
</evidence>
<dbReference type="AlphaFoldDB" id="A0A1J7IP27"/>
<sequence>MRFLVSSSLHRSSLSSWIGSSLIRKVRLITPYSQPKASSACYQASGPVQAQGPFVQVWLKRLEVGKKPSRLFFGSLPTTFEVILAVHGSTSLLQGSQVTEGLGVETVRVCVVQGHLHLLVFVHQGLERLEGVARHKVSNPSVDEAEDNIAASISVEVSEKVGHTEPEHKVSLPLFGFRRMIMPFRVSKLAKVNKIPAILTLFYSTPRVSPISGASISRTMRSPIWIRYTVMLRVADCTWEPSAYSTHLLILMSCWYDWPCSSRNRVRKGTG</sequence>
<organism evidence="1 2">
    <name type="scientific">Coniochaeta ligniaria NRRL 30616</name>
    <dbReference type="NCBI Taxonomy" id="1408157"/>
    <lineage>
        <taxon>Eukaryota</taxon>
        <taxon>Fungi</taxon>
        <taxon>Dikarya</taxon>
        <taxon>Ascomycota</taxon>
        <taxon>Pezizomycotina</taxon>
        <taxon>Sordariomycetes</taxon>
        <taxon>Sordariomycetidae</taxon>
        <taxon>Coniochaetales</taxon>
        <taxon>Coniochaetaceae</taxon>
        <taxon>Coniochaeta</taxon>
    </lineage>
</organism>
<protein>
    <submittedName>
        <fullName evidence="1">Uncharacterized protein</fullName>
    </submittedName>
</protein>